<accession>A0ABQ1NFY9</accession>
<name>A0ABQ1NFY9_9GAMM</name>
<reference evidence="2" key="1">
    <citation type="journal article" date="2019" name="Int. J. Syst. Evol. Microbiol.">
        <title>The Global Catalogue of Microorganisms (GCM) 10K type strain sequencing project: providing services to taxonomists for standard genome sequencing and annotation.</title>
        <authorList>
            <consortium name="The Broad Institute Genomics Platform"/>
            <consortium name="The Broad Institute Genome Sequencing Center for Infectious Disease"/>
            <person name="Wu L."/>
            <person name="Ma J."/>
        </authorList>
    </citation>
    <scope>NUCLEOTIDE SEQUENCE [LARGE SCALE GENOMIC DNA]</scope>
    <source>
        <strain evidence="2">CGMCC 1.15122</strain>
    </source>
</reference>
<sequence>MTDIFKKRFNEIHQQMEDLLNSKESKYNSFLEKNQIEIESNSLLEWKVKARSLLNKACGENSEHYKEFLKNEETGLYGTSLATLERLKAIFLAAKEDYEGGYLKETRSLIQAEVFDSELEQSMALYKAGYKLPAAIVAGVVLETALRELCDREGIGHGKLDKMNSDLAKAGTYNKLQQKRITALADIRNSAAHGKPSEFSDQDILDMVRDIERFLGDHI</sequence>
<keyword evidence="2" id="KW-1185">Reference proteome</keyword>
<organism evidence="1 2">
    <name type="scientific">Vreelandella lutescens</name>
    <dbReference type="NCBI Taxonomy" id="1602943"/>
    <lineage>
        <taxon>Bacteria</taxon>
        <taxon>Pseudomonadati</taxon>
        <taxon>Pseudomonadota</taxon>
        <taxon>Gammaproteobacteria</taxon>
        <taxon>Oceanospirillales</taxon>
        <taxon>Halomonadaceae</taxon>
        <taxon>Vreelandella</taxon>
    </lineage>
</organism>
<evidence type="ECO:0008006" key="3">
    <source>
        <dbReference type="Google" id="ProtNLM"/>
    </source>
</evidence>
<dbReference type="RefSeq" id="WP_188637685.1">
    <property type="nucleotide sequence ID" value="NZ_BMHM01000001.1"/>
</dbReference>
<evidence type="ECO:0000313" key="1">
    <source>
        <dbReference type="EMBL" id="GGC76026.1"/>
    </source>
</evidence>
<dbReference type="Proteomes" id="UP000597301">
    <property type="component" value="Unassembled WGS sequence"/>
</dbReference>
<proteinExistence type="predicted"/>
<protein>
    <recommendedName>
        <fullName evidence="3">DUF4145 domain-containing protein</fullName>
    </recommendedName>
</protein>
<evidence type="ECO:0000313" key="2">
    <source>
        <dbReference type="Proteomes" id="UP000597301"/>
    </source>
</evidence>
<gene>
    <name evidence="1" type="ORF">GCM10011382_02300</name>
</gene>
<dbReference type="EMBL" id="BMHM01000001">
    <property type="protein sequence ID" value="GGC76026.1"/>
    <property type="molecule type" value="Genomic_DNA"/>
</dbReference>
<comment type="caution">
    <text evidence="1">The sequence shown here is derived from an EMBL/GenBank/DDBJ whole genome shotgun (WGS) entry which is preliminary data.</text>
</comment>